<keyword evidence="1" id="KW-0472">Membrane</keyword>
<organism evidence="2 3">
    <name type="scientific">Trichuris trichiura</name>
    <name type="common">Whipworm</name>
    <name type="synonym">Trichocephalus trichiurus</name>
    <dbReference type="NCBI Taxonomy" id="36087"/>
    <lineage>
        <taxon>Eukaryota</taxon>
        <taxon>Metazoa</taxon>
        <taxon>Ecdysozoa</taxon>
        <taxon>Nematoda</taxon>
        <taxon>Enoplea</taxon>
        <taxon>Dorylaimia</taxon>
        <taxon>Trichinellida</taxon>
        <taxon>Trichuridae</taxon>
        <taxon>Trichuris</taxon>
    </lineage>
</organism>
<protein>
    <submittedName>
        <fullName evidence="2">Uncharacterized protein</fullName>
    </submittedName>
</protein>
<feature type="transmembrane region" description="Helical" evidence="1">
    <location>
        <begin position="152"/>
        <end position="178"/>
    </location>
</feature>
<dbReference type="STRING" id="36087.A0A077Z396"/>
<keyword evidence="3" id="KW-1185">Reference proteome</keyword>
<dbReference type="EMBL" id="HG805928">
    <property type="protein sequence ID" value="CDW54982.1"/>
    <property type="molecule type" value="Genomic_DNA"/>
</dbReference>
<accession>A0A077Z396</accession>
<dbReference type="AlphaFoldDB" id="A0A077Z396"/>
<evidence type="ECO:0000256" key="1">
    <source>
        <dbReference type="SAM" id="Phobius"/>
    </source>
</evidence>
<reference evidence="2" key="2">
    <citation type="submission" date="2014-03" db="EMBL/GenBank/DDBJ databases">
        <title>The whipworm genome and dual-species transcriptomics of an intimate host-pathogen interaction.</title>
        <authorList>
            <person name="Foth B.J."/>
            <person name="Tsai I.J."/>
            <person name="Reid A.J."/>
            <person name="Bancroft A.J."/>
            <person name="Nichol S."/>
            <person name="Tracey A."/>
            <person name="Holroyd N."/>
            <person name="Cotton J.A."/>
            <person name="Stanley E.J."/>
            <person name="Zarowiecki M."/>
            <person name="Liu J.Z."/>
            <person name="Huckvale T."/>
            <person name="Cooper P.J."/>
            <person name="Grencis R.K."/>
            <person name="Berriman M."/>
        </authorList>
    </citation>
    <scope>NUCLEOTIDE SEQUENCE [LARGE SCALE GENOMIC DNA]</scope>
</reference>
<evidence type="ECO:0000313" key="2">
    <source>
        <dbReference type="EMBL" id="CDW54982.1"/>
    </source>
</evidence>
<gene>
    <name evidence="2" type="ORF">TTRE_0000325201</name>
</gene>
<reference evidence="2" key="1">
    <citation type="submission" date="2014-01" db="EMBL/GenBank/DDBJ databases">
        <authorList>
            <person name="Aslett M."/>
        </authorList>
    </citation>
    <scope>NUCLEOTIDE SEQUENCE</scope>
</reference>
<keyword evidence="1" id="KW-0812">Transmembrane</keyword>
<evidence type="ECO:0000313" key="3">
    <source>
        <dbReference type="Proteomes" id="UP000030665"/>
    </source>
</evidence>
<feature type="transmembrane region" description="Helical" evidence="1">
    <location>
        <begin position="224"/>
        <end position="251"/>
    </location>
</feature>
<sequence>MLRHQYAGLPTSGGDLPLSRSSVLQLSWRRKAQEAPSMSGYNSCCYLNSTHLDNVSVNRWSPMTFEDDDQSHLPYQADGVRRSLSANKGLKNCVLGSAARSDSAATVLIGPNPTKADRQLRADSVRKSDRSVAPCSLQGAISTPSANSSTNLVAIILTLTVLGLPSIIVTILSLMLYLHVASETYAIETSPSEEFAIIGSKNRGSSVYTEPPRPLLNDRTQLELASALCAVSLSMALCAAFSAITECYVILKSVQAHGTRTRSHIIGYDEIRLNETSSSFLE</sequence>
<dbReference type="Proteomes" id="UP000030665">
    <property type="component" value="Unassembled WGS sequence"/>
</dbReference>
<keyword evidence="1" id="KW-1133">Transmembrane helix</keyword>
<dbReference type="OrthoDB" id="5918862at2759"/>
<name>A0A077Z396_TRITR</name>
<proteinExistence type="predicted"/>